<accession>A0A0E9QA39</accession>
<organism evidence="1">
    <name type="scientific">Anguilla anguilla</name>
    <name type="common">European freshwater eel</name>
    <name type="synonym">Muraena anguilla</name>
    <dbReference type="NCBI Taxonomy" id="7936"/>
    <lineage>
        <taxon>Eukaryota</taxon>
        <taxon>Metazoa</taxon>
        <taxon>Chordata</taxon>
        <taxon>Craniata</taxon>
        <taxon>Vertebrata</taxon>
        <taxon>Euteleostomi</taxon>
        <taxon>Actinopterygii</taxon>
        <taxon>Neopterygii</taxon>
        <taxon>Teleostei</taxon>
        <taxon>Anguilliformes</taxon>
        <taxon>Anguillidae</taxon>
        <taxon>Anguilla</taxon>
    </lineage>
</organism>
<evidence type="ECO:0000313" key="1">
    <source>
        <dbReference type="EMBL" id="JAH12968.1"/>
    </source>
</evidence>
<reference evidence="1" key="2">
    <citation type="journal article" date="2015" name="Fish Shellfish Immunol.">
        <title>Early steps in the European eel (Anguilla anguilla)-Vibrio vulnificus interaction in the gills: Role of the RtxA13 toxin.</title>
        <authorList>
            <person name="Callol A."/>
            <person name="Pajuelo D."/>
            <person name="Ebbesson L."/>
            <person name="Teles M."/>
            <person name="MacKenzie S."/>
            <person name="Amaro C."/>
        </authorList>
    </citation>
    <scope>NUCLEOTIDE SEQUENCE</scope>
</reference>
<sequence>MSFPLQSEWQKPCQNSNRLKTHLFRLHRGFHDPLRSTFFSFVSFWIYV</sequence>
<name>A0A0E9QA39_ANGAN</name>
<protein>
    <submittedName>
        <fullName evidence="1">Uncharacterized protein</fullName>
    </submittedName>
</protein>
<dbReference type="EMBL" id="GBXM01095609">
    <property type="protein sequence ID" value="JAH12968.1"/>
    <property type="molecule type" value="Transcribed_RNA"/>
</dbReference>
<dbReference type="AlphaFoldDB" id="A0A0E9QA39"/>
<proteinExistence type="predicted"/>
<reference evidence="1" key="1">
    <citation type="submission" date="2014-11" db="EMBL/GenBank/DDBJ databases">
        <authorList>
            <person name="Amaro Gonzalez C."/>
        </authorList>
    </citation>
    <scope>NUCLEOTIDE SEQUENCE</scope>
</reference>